<organism evidence="5 6">
    <name type="scientific">Hypocrea jecorina (strain ATCC 56765 / BCRC 32924 / NRRL 11460 / Rut C-30)</name>
    <name type="common">Trichoderma reesei</name>
    <dbReference type="NCBI Taxonomy" id="1344414"/>
    <lineage>
        <taxon>Eukaryota</taxon>
        <taxon>Fungi</taxon>
        <taxon>Dikarya</taxon>
        <taxon>Ascomycota</taxon>
        <taxon>Pezizomycotina</taxon>
        <taxon>Sordariomycetes</taxon>
        <taxon>Hypocreomycetidae</taxon>
        <taxon>Hypocreales</taxon>
        <taxon>Hypocreaceae</taxon>
        <taxon>Trichoderma</taxon>
    </lineage>
</organism>
<dbReference type="GO" id="GO:0006351">
    <property type="term" value="P:DNA-templated transcription"/>
    <property type="evidence" value="ECO:0007669"/>
    <property type="project" value="InterPro"/>
</dbReference>
<comment type="subcellular location">
    <subcellularLocation>
        <location evidence="1">Nucleus</location>
    </subcellularLocation>
</comment>
<protein>
    <recommendedName>
        <fullName evidence="4">Zn(2)-C6 fungal-type domain-containing protein</fullName>
    </recommendedName>
</protein>
<evidence type="ECO:0000256" key="1">
    <source>
        <dbReference type="ARBA" id="ARBA00004123"/>
    </source>
</evidence>
<dbReference type="Proteomes" id="UP000024376">
    <property type="component" value="Unassembled WGS sequence"/>
</dbReference>
<evidence type="ECO:0000313" key="5">
    <source>
        <dbReference type="EMBL" id="ETR97374.1"/>
    </source>
</evidence>
<evidence type="ECO:0000259" key="4">
    <source>
        <dbReference type="PROSITE" id="PS50048"/>
    </source>
</evidence>
<dbReference type="Pfam" id="PF04082">
    <property type="entry name" value="Fungal_trans"/>
    <property type="match status" value="1"/>
</dbReference>
<dbReference type="SMART" id="SM00066">
    <property type="entry name" value="GAL4"/>
    <property type="match status" value="1"/>
</dbReference>
<dbReference type="InterPro" id="IPR001138">
    <property type="entry name" value="Zn2Cys6_DnaBD"/>
</dbReference>
<dbReference type="PANTHER" id="PTHR31001">
    <property type="entry name" value="UNCHARACTERIZED TRANSCRIPTIONAL REGULATORY PROTEIN"/>
    <property type="match status" value="1"/>
</dbReference>
<dbReference type="SMART" id="SM00906">
    <property type="entry name" value="Fungal_trans"/>
    <property type="match status" value="1"/>
</dbReference>
<dbReference type="InterPro" id="IPR007219">
    <property type="entry name" value="XnlR_reg_dom"/>
</dbReference>
<evidence type="ECO:0000313" key="6">
    <source>
        <dbReference type="Proteomes" id="UP000024376"/>
    </source>
</evidence>
<reference evidence="6" key="1">
    <citation type="journal article" date="2013" name="Ind. Biotechnol.">
        <title>Comparative genomics analysis of Trichoderma reesei strains.</title>
        <authorList>
            <person name="Koike H."/>
            <person name="Aerts A."/>
            <person name="LaButti K."/>
            <person name="Grigoriev I.V."/>
            <person name="Baker S.E."/>
        </authorList>
    </citation>
    <scope>NUCLEOTIDE SEQUENCE [LARGE SCALE GENOMIC DNA]</scope>
    <source>
        <strain evidence="6">ATCC 56765 / BCRC 32924 / NRRL 11460 / Rut C-30</strain>
    </source>
</reference>
<dbReference type="AlphaFoldDB" id="A0A024RW88"/>
<dbReference type="Gene3D" id="4.10.240.10">
    <property type="entry name" value="Zn(2)-C6 fungal-type DNA-binding domain"/>
    <property type="match status" value="1"/>
</dbReference>
<dbReference type="GO" id="GO:0003677">
    <property type="term" value="F:DNA binding"/>
    <property type="evidence" value="ECO:0007669"/>
    <property type="project" value="InterPro"/>
</dbReference>
<dbReference type="InterPro" id="IPR050613">
    <property type="entry name" value="Sec_Metabolite_Reg"/>
</dbReference>
<gene>
    <name evidence="5" type="ORF">M419DRAFT_91798</name>
</gene>
<dbReference type="InterPro" id="IPR036864">
    <property type="entry name" value="Zn2-C6_fun-type_DNA-bd_sf"/>
</dbReference>
<evidence type="ECO:0000256" key="3">
    <source>
        <dbReference type="ARBA" id="ARBA00023242"/>
    </source>
</evidence>
<keyword evidence="3" id="KW-0539">Nucleus</keyword>
<dbReference type="PANTHER" id="PTHR31001:SF40">
    <property type="entry name" value="ZN(II)2CYS6 TRANSCRIPTION FACTOR (EUROFUNG)"/>
    <property type="match status" value="1"/>
</dbReference>
<evidence type="ECO:0000256" key="2">
    <source>
        <dbReference type="ARBA" id="ARBA00022723"/>
    </source>
</evidence>
<dbReference type="GO" id="GO:0000981">
    <property type="term" value="F:DNA-binding transcription factor activity, RNA polymerase II-specific"/>
    <property type="evidence" value="ECO:0007669"/>
    <property type="project" value="InterPro"/>
</dbReference>
<dbReference type="GO" id="GO:0008270">
    <property type="term" value="F:zinc ion binding"/>
    <property type="evidence" value="ECO:0007669"/>
    <property type="project" value="InterPro"/>
</dbReference>
<dbReference type="OrthoDB" id="4898680at2759"/>
<sequence>MGTNLPRTKNGRPVACEPCRQRKYACDRALPACRRCQRSRIQQQCRYIGRAVTVNPTTTSQPGNGASADLNTLQVCLAGASPILASDWQDMESTHSSSALNITKIDRCFARDLDIALDILDSLPSPEAECILAKPHINPFDGWIPLETTWLLTELRSTFAAAFGCDGGRERFTELASIIFSNTAQRVPHTQVDSAEDWYTLLSGTSLRWETVGLLFSSWALAALQNKEDIDQYRPHILALRFLNIMESCIRFCRGNRAHNVLLVYLIYRTSIVSSILHGTGHESFWRLHTETVTLACAIGLDTLPVTSIRSCCISKQSERRLFAAIYVLDKAASVSAGRPPLLASSRGTTALPLDISNTVLVHFEASQKPDVDLLRIDDQGWNTDGEMYATTSLRARGLIAHIREELLAIALNKRQNLLLELANLRYKEVNIYNHLPSQLRLSSGDKGFRGNMPQVLYTKLFIKLEHLQNLLLIEKMLHKAQPSLPSDNLIQRSLDILSVTVRFWTHNDILVGMEGDHEWFIMEYAVPAAVVLCECLLQWHDVGCLVASRSNIIEQLSLLVGFVEWLISKVPYVRRCYRVKDTIAKALDLVLDNSPELFHEAAANSKHEQTKDEAAACLDDLKEIDTFRWLS</sequence>
<dbReference type="KEGG" id="trr:M419DRAFT_91798"/>
<dbReference type="PROSITE" id="PS00463">
    <property type="entry name" value="ZN2_CY6_FUNGAL_1"/>
    <property type="match status" value="1"/>
</dbReference>
<feature type="domain" description="Zn(2)-C6 fungal-type" evidence="4">
    <location>
        <begin position="15"/>
        <end position="47"/>
    </location>
</feature>
<dbReference type="SUPFAM" id="SSF57701">
    <property type="entry name" value="Zn2/Cys6 DNA-binding domain"/>
    <property type="match status" value="1"/>
</dbReference>
<dbReference type="PROSITE" id="PS50048">
    <property type="entry name" value="ZN2_CY6_FUNGAL_2"/>
    <property type="match status" value="1"/>
</dbReference>
<accession>A0A024RW88</accession>
<dbReference type="CDD" id="cd12148">
    <property type="entry name" value="fungal_TF_MHR"/>
    <property type="match status" value="1"/>
</dbReference>
<proteinExistence type="predicted"/>
<dbReference type="GO" id="GO:0005634">
    <property type="term" value="C:nucleus"/>
    <property type="evidence" value="ECO:0007669"/>
    <property type="project" value="UniProtKB-SubCell"/>
</dbReference>
<dbReference type="Pfam" id="PF00172">
    <property type="entry name" value="Zn_clus"/>
    <property type="match status" value="1"/>
</dbReference>
<dbReference type="HOGENOM" id="CLU_013296_1_1_1"/>
<keyword evidence="2" id="KW-0479">Metal-binding</keyword>
<name>A0A024RW88_HYPJR</name>
<dbReference type="CDD" id="cd00067">
    <property type="entry name" value="GAL4"/>
    <property type="match status" value="1"/>
</dbReference>
<dbReference type="EMBL" id="KI911172">
    <property type="protein sequence ID" value="ETR97374.1"/>
    <property type="molecule type" value="Genomic_DNA"/>
</dbReference>